<accession>D7CPK9</accession>
<dbReference type="KEGG" id="slp:Slip_1890"/>
<dbReference type="OrthoDB" id="7432624at2"/>
<name>D7CPK9_SYNLT</name>
<dbReference type="AlphaFoldDB" id="D7CPK9"/>
<reference evidence="2" key="1">
    <citation type="journal article" date="2010" name="Stand. Genomic Sci.">
        <title>Complete genome sequence of Syntrophothermus lipocalidus type strain (TGB-C1T).</title>
        <authorList>
            <consortium name="US DOE Joint Genome Institute (JGI-PGF)"/>
            <person name="Djao O."/>
            <person name="Zhang X."/>
            <person name="Lucas S."/>
            <person name="Lapidus A."/>
            <person name="Glavina Del Rio T."/>
            <person name="Nolan M."/>
            <person name="Tice H."/>
            <person name="Cheng J."/>
            <person name="Han C."/>
            <person name="Tapia R."/>
            <person name="Goodwin L."/>
            <person name="Pitluck S."/>
            <person name="Liolios K."/>
            <person name="Ivanova N."/>
            <person name="Mavromatis K."/>
            <person name="Mikhailova N."/>
            <person name="Ovchinnikova G."/>
            <person name="Pati A."/>
            <person name="Brambilla E."/>
            <person name="Chen A."/>
            <person name="Palaniappan K."/>
            <person name="Land M."/>
            <person name="Hauser L."/>
            <person name="Chang Y."/>
            <person name="Jeffries C."/>
            <person name="Rohde M."/>
            <person name="Sikorski J."/>
            <person name="Spring S."/>
            <person name="Goker M."/>
            <person name="Detter J."/>
            <person name="Woyke T."/>
            <person name="Bristow J."/>
            <person name="Eisen J."/>
            <person name="Markowitz V."/>
            <person name="Hugenholtz P."/>
            <person name="Kyrpides N."/>
            <person name="Klenk H."/>
        </authorList>
    </citation>
    <scope>NUCLEOTIDE SEQUENCE [LARGE SCALE GENOMIC DNA]</scope>
    <source>
        <strain evidence="2">DSM 12680 / TGB-C1</strain>
    </source>
</reference>
<evidence type="ECO:0000313" key="1">
    <source>
        <dbReference type="EMBL" id="ADI02644.1"/>
    </source>
</evidence>
<evidence type="ECO:0000313" key="2">
    <source>
        <dbReference type="Proteomes" id="UP000000378"/>
    </source>
</evidence>
<dbReference type="HOGENOM" id="CLU_2829756_0_0_9"/>
<dbReference type="RefSeq" id="WP_013176046.1">
    <property type="nucleotide sequence ID" value="NC_014220.1"/>
</dbReference>
<sequence>MNWMNKLKKLRNKSKFERMLGVAEVFTGISQERFGVTPVIVGGMAVEVYTRGEYVTACKAGDFTWR</sequence>
<dbReference type="Proteomes" id="UP000000378">
    <property type="component" value="Chromosome"/>
</dbReference>
<dbReference type="STRING" id="643648.Slip_1890"/>
<protein>
    <submittedName>
        <fullName evidence="1">Uncharacterized protein</fullName>
    </submittedName>
</protein>
<proteinExistence type="predicted"/>
<organism evidence="1 2">
    <name type="scientific">Syntrophothermus lipocalidus (strain DSM 12680 / TGB-C1)</name>
    <dbReference type="NCBI Taxonomy" id="643648"/>
    <lineage>
        <taxon>Bacteria</taxon>
        <taxon>Bacillati</taxon>
        <taxon>Bacillota</taxon>
        <taxon>Clostridia</taxon>
        <taxon>Eubacteriales</taxon>
        <taxon>Syntrophomonadaceae</taxon>
        <taxon>Syntrophothermus</taxon>
    </lineage>
</organism>
<dbReference type="EMBL" id="CP002048">
    <property type="protein sequence ID" value="ADI02644.1"/>
    <property type="molecule type" value="Genomic_DNA"/>
</dbReference>
<reference evidence="1 2" key="2">
    <citation type="journal article" date="2010" name="Stand. Genomic Sci.">
        <title>Complete genome sequence of Syntrophothermus lipocalidus type strain (TGB-C1).</title>
        <authorList>
            <person name="Djao O.D."/>
            <person name="Zhang X."/>
            <person name="Lucas S."/>
            <person name="Lapidus A."/>
            <person name="Del Rio T.G."/>
            <person name="Nolan M."/>
            <person name="Tice H."/>
            <person name="Cheng J.F."/>
            <person name="Han C."/>
            <person name="Tapia R."/>
            <person name="Goodwin L."/>
            <person name="Pitluck S."/>
            <person name="Liolios K."/>
            <person name="Ivanova N."/>
            <person name="Mavromatis K."/>
            <person name="Mikhailova N."/>
            <person name="Ovchinnikova G."/>
            <person name="Pati A."/>
            <person name="Brambilla E."/>
            <person name="Chen A."/>
            <person name="Palaniappan K."/>
            <person name="Land M."/>
            <person name="Hauser L."/>
            <person name="Chang Y.J."/>
            <person name="Jeffries C.D."/>
            <person name="Rohde M."/>
            <person name="Sikorski J."/>
            <person name="Spring S."/>
            <person name="Goker M."/>
            <person name="Detter J.C."/>
            <person name="Woyke T."/>
            <person name="Bristow J."/>
            <person name="Eisen J.A."/>
            <person name="Markowitz V."/>
            <person name="Hugenholtz P."/>
            <person name="Kyrpides N.C."/>
            <person name="Klenk H.P."/>
        </authorList>
    </citation>
    <scope>NUCLEOTIDE SEQUENCE [LARGE SCALE GENOMIC DNA]</scope>
    <source>
        <strain evidence="2">DSM 12680 / TGB-C1</strain>
    </source>
</reference>
<gene>
    <name evidence="1" type="ordered locus">Slip_1890</name>
</gene>
<keyword evidence="2" id="KW-1185">Reference proteome</keyword>